<evidence type="ECO:0000313" key="3">
    <source>
        <dbReference type="Proteomes" id="UP000028990"/>
    </source>
</evidence>
<accession>A0A091CYG6</accession>
<feature type="region of interest" description="Disordered" evidence="1">
    <location>
        <begin position="27"/>
        <end position="52"/>
    </location>
</feature>
<keyword evidence="3" id="KW-1185">Reference proteome</keyword>
<dbReference type="AlphaFoldDB" id="A0A091CYG6"/>
<gene>
    <name evidence="2" type="ORF">H920_15667</name>
</gene>
<dbReference type="EMBL" id="KN123872">
    <property type="protein sequence ID" value="KFO22955.1"/>
    <property type="molecule type" value="Genomic_DNA"/>
</dbReference>
<sequence length="73" mass="8224">MFSSGAWSPLPACTHGPETLEARTLATLDPAVPLPPKDQNQESAKSPERANWQPEECRPIRLQCRKLLSRDLW</sequence>
<organism evidence="2 3">
    <name type="scientific">Fukomys damarensis</name>
    <name type="common">Damaraland mole rat</name>
    <name type="synonym">Cryptomys damarensis</name>
    <dbReference type="NCBI Taxonomy" id="885580"/>
    <lineage>
        <taxon>Eukaryota</taxon>
        <taxon>Metazoa</taxon>
        <taxon>Chordata</taxon>
        <taxon>Craniata</taxon>
        <taxon>Vertebrata</taxon>
        <taxon>Euteleostomi</taxon>
        <taxon>Mammalia</taxon>
        <taxon>Eutheria</taxon>
        <taxon>Euarchontoglires</taxon>
        <taxon>Glires</taxon>
        <taxon>Rodentia</taxon>
        <taxon>Hystricomorpha</taxon>
        <taxon>Bathyergidae</taxon>
        <taxon>Fukomys</taxon>
    </lineage>
</organism>
<reference evidence="2 3" key="1">
    <citation type="submission" date="2013-11" db="EMBL/GenBank/DDBJ databases">
        <title>The Damaraland mole rat (Fukomys damarensis) genome and evolution of African mole rats.</title>
        <authorList>
            <person name="Gladyshev V.N."/>
            <person name="Fang X."/>
        </authorList>
    </citation>
    <scope>NUCLEOTIDE SEQUENCE [LARGE SCALE GENOMIC DNA]</scope>
    <source>
        <tissue evidence="2">Liver</tissue>
    </source>
</reference>
<name>A0A091CYG6_FUKDA</name>
<evidence type="ECO:0000313" key="2">
    <source>
        <dbReference type="EMBL" id="KFO22955.1"/>
    </source>
</evidence>
<protein>
    <submittedName>
        <fullName evidence="2">Uncharacterized protein</fullName>
    </submittedName>
</protein>
<proteinExistence type="predicted"/>
<dbReference type="Proteomes" id="UP000028990">
    <property type="component" value="Unassembled WGS sequence"/>
</dbReference>
<evidence type="ECO:0000256" key="1">
    <source>
        <dbReference type="SAM" id="MobiDB-lite"/>
    </source>
</evidence>